<organism evidence="5 6">
    <name type="scientific">Sandaracinus amylolyticus</name>
    <dbReference type="NCBI Taxonomy" id="927083"/>
    <lineage>
        <taxon>Bacteria</taxon>
        <taxon>Pseudomonadati</taxon>
        <taxon>Myxococcota</taxon>
        <taxon>Polyangia</taxon>
        <taxon>Polyangiales</taxon>
        <taxon>Sandaracinaceae</taxon>
        <taxon>Sandaracinus</taxon>
    </lineage>
</organism>
<evidence type="ECO:0000256" key="1">
    <source>
        <dbReference type="ARBA" id="ARBA00022729"/>
    </source>
</evidence>
<dbReference type="InterPro" id="IPR032812">
    <property type="entry name" value="SbsA_Ig"/>
</dbReference>
<feature type="chain" id="PRO_5002511839" description="SbsA Ig-like domain-containing protein" evidence="3">
    <location>
        <begin position="23"/>
        <end position="1193"/>
    </location>
</feature>
<evidence type="ECO:0000313" key="6">
    <source>
        <dbReference type="Proteomes" id="UP000034883"/>
    </source>
</evidence>
<protein>
    <recommendedName>
        <fullName evidence="4">SbsA Ig-like domain-containing protein</fullName>
    </recommendedName>
</protein>
<evidence type="ECO:0000256" key="3">
    <source>
        <dbReference type="SAM" id="SignalP"/>
    </source>
</evidence>
<feature type="domain" description="SbsA Ig-like" evidence="4">
    <location>
        <begin position="241"/>
        <end position="348"/>
    </location>
</feature>
<dbReference type="EMBL" id="CP011125">
    <property type="protein sequence ID" value="AKF10150.1"/>
    <property type="molecule type" value="Genomic_DNA"/>
</dbReference>
<accession>A0A0F6W8G0</accession>
<reference evidence="5 6" key="1">
    <citation type="submission" date="2015-03" db="EMBL/GenBank/DDBJ databases">
        <title>Genome assembly of Sandaracinus amylolyticus DSM 53668.</title>
        <authorList>
            <person name="Sharma G."/>
            <person name="Subramanian S."/>
        </authorList>
    </citation>
    <scope>NUCLEOTIDE SEQUENCE [LARGE SCALE GENOMIC DNA]</scope>
    <source>
        <strain evidence="5 6">DSM 53668</strain>
    </source>
</reference>
<keyword evidence="6" id="KW-1185">Reference proteome</keyword>
<dbReference type="Pfam" id="PF13205">
    <property type="entry name" value="Big_5"/>
    <property type="match status" value="4"/>
</dbReference>
<dbReference type="OrthoDB" id="5382809at2"/>
<dbReference type="Proteomes" id="UP000034883">
    <property type="component" value="Chromosome"/>
</dbReference>
<dbReference type="AlphaFoldDB" id="A0A0F6W8G0"/>
<sequence>MARNARSSIIPCSLAVALVASACSGDDEPPSGDTTPPSVVEVSPPDGATGVAPDATLRVRFSEPMDREAGALVVRSGDTNLPLGAPSWNASGTELSVRPAAQLPSGAVSVIVDDDFTDVAGNPLAMSVEVAFAVVDLDPPRIVSSTPAEGETSSVGTTEIVFELSESVRGDLPSMTITGDGAPTLGTPSWSDARTLRVPVSGLVHEGAYRVTIAGVRDLAGNALDASALGEEGALDFTAIDDVAPVVTDSSPSEGQIDVAWDALTQVVVLFSEPMDPTAGSAALTVSGAATTLTGSWDMGGRRLLLDVTGRLENLTAHRVALEGYRDVAGNALDGTVRLVDGAIDFTTGDLYAPYVVSSTPAEGATDVAPSTSASPLEITITFSEAMDTSTSDVTIVGDGASITASGTWSIAGTSLTVPVGARLNAGASYSIDLTAFRDATGTLLDASHEGLADGALDFALRAPTGERCGDALTNAQGVSIDGALEWLVANEGVIADDGAITCMTSELTLPDGVIRYRKTTPSLSAGGTALHVTVGGYASFEVTAGTCELPASAGPLRCSYMSAGPAGESDTWLDVGPGDYYVWINNYETFGETMVRIAEDADPRDGESCLAPYDGATDATIYTAPASADGEHVWVVPEGLITGMDRTVTPSGALSCDPTTPLGHDMVVAFDKTRADSLVTIDVVPFGNPSPFGPTAHIDVEVARGGCDPTTAGRTVAACETRLSPESGGTTITLDGPAGRLDTWLVAPQQASGPGGLIEGFVPFPGATVRVSEFTPGLGDTCANAIRLSPGTNNVMPDRTHRAYAPSCLREGGLTWYRYTPTRNLAIVRTNAATGGAVVAADGTELGCGADLGEGLLAATTAGQDVCIAMQSSAAITSLAIEELDFGGVRGVETDLGVRFPATGAENVGLYNVHWMVTTPSHLVLGLDGEQIATAPRAGGADFSVSVAGLSPRTLSFGAILDGARILGTVTGSGAMEPRLARVADAAGVAAAVPAFLDTPPTPSGYVEEEISAIARDGANVIVATTRSWSETPALTFYSIPLAGGPATRLGHNTVLNGAGGLAVDATYFYLTSQVGPDGGLYRLRRDALANPASPPELLVAARIDALASPVFLDPANDALYFRATEFAFIGPSTAHVWLVLDPDGAAGPRFAGPIWRSTAGQGMGFDPAGPSLFVIDVSSGRNETSRWLRLD</sequence>
<dbReference type="RefSeq" id="WP_053237135.1">
    <property type="nucleotide sequence ID" value="NZ_CP011125.1"/>
</dbReference>
<keyword evidence="1 3" id="KW-0732">Signal</keyword>
<feature type="compositionally biased region" description="Low complexity" evidence="2">
    <location>
        <begin position="36"/>
        <end position="45"/>
    </location>
</feature>
<dbReference type="KEGG" id="samy:DB32_007299"/>
<proteinExistence type="predicted"/>
<dbReference type="STRING" id="927083.DB32_007299"/>
<feature type="domain" description="SbsA Ig-like" evidence="4">
    <location>
        <begin position="353"/>
        <end position="443"/>
    </location>
</feature>
<feature type="domain" description="SbsA Ig-like" evidence="4">
    <location>
        <begin position="33"/>
        <end position="132"/>
    </location>
</feature>
<dbReference type="InterPro" id="IPR014755">
    <property type="entry name" value="Cu-Rt/internalin_Ig-like"/>
</dbReference>
<evidence type="ECO:0000313" key="5">
    <source>
        <dbReference type="EMBL" id="AKF10150.1"/>
    </source>
</evidence>
<dbReference type="Gene3D" id="2.60.40.3710">
    <property type="match status" value="1"/>
</dbReference>
<feature type="region of interest" description="Disordered" evidence="2">
    <location>
        <begin position="24"/>
        <end position="52"/>
    </location>
</feature>
<evidence type="ECO:0000259" key="4">
    <source>
        <dbReference type="Pfam" id="PF13205"/>
    </source>
</evidence>
<feature type="domain" description="SbsA Ig-like" evidence="4">
    <location>
        <begin position="138"/>
        <end position="226"/>
    </location>
</feature>
<feature type="signal peptide" evidence="3">
    <location>
        <begin position="1"/>
        <end position="22"/>
    </location>
</feature>
<evidence type="ECO:0000256" key="2">
    <source>
        <dbReference type="SAM" id="MobiDB-lite"/>
    </source>
</evidence>
<gene>
    <name evidence="5" type="ORF">DB32_007299</name>
</gene>
<name>A0A0F6W8G0_9BACT</name>
<dbReference type="Gene3D" id="2.60.40.1220">
    <property type="match status" value="3"/>
</dbReference>
<dbReference type="PROSITE" id="PS51257">
    <property type="entry name" value="PROKAR_LIPOPROTEIN"/>
    <property type="match status" value="1"/>
</dbReference>